<evidence type="ECO:0000256" key="1">
    <source>
        <dbReference type="SAM" id="MobiDB-lite"/>
    </source>
</evidence>
<feature type="region of interest" description="Disordered" evidence="1">
    <location>
        <begin position="355"/>
        <end position="375"/>
    </location>
</feature>
<feature type="compositionally biased region" description="Basic and acidic residues" evidence="1">
    <location>
        <begin position="361"/>
        <end position="375"/>
    </location>
</feature>
<accession>A0A930LCL2</accession>
<name>A0A930LCL2_9MICC</name>
<dbReference type="SUPFAM" id="SSF55486">
    <property type="entry name" value="Metalloproteases ('zincins'), catalytic domain"/>
    <property type="match status" value="1"/>
</dbReference>
<dbReference type="Proteomes" id="UP000756427">
    <property type="component" value="Unassembled WGS sequence"/>
</dbReference>
<dbReference type="EMBL" id="JABZXR010000034">
    <property type="protein sequence ID" value="MBF1664305.1"/>
    <property type="molecule type" value="Genomic_DNA"/>
</dbReference>
<dbReference type="InterPro" id="IPR024079">
    <property type="entry name" value="MetalloPept_cat_dom_sf"/>
</dbReference>
<dbReference type="RefSeq" id="WP_303976017.1">
    <property type="nucleotide sequence ID" value="NZ_JABZXR010000034.1"/>
</dbReference>
<comment type="caution">
    <text evidence="3">The sequence shown here is derived from an EMBL/GenBank/DDBJ whole genome shotgun (WGS) entry which is preliminary data.</text>
</comment>
<evidence type="ECO:0000256" key="2">
    <source>
        <dbReference type="SAM" id="SignalP"/>
    </source>
</evidence>
<evidence type="ECO:0000313" key="4">
    <source>
        <dbReference type="Proteomes" id="UP000756427"/>
    </source>
</evidence>
<dbReference type="Pfam" id="PF13582">
    <property type="entry name" value="Reprolysin_3"/>
    <property type="match status" value="1"/>
</dbReference>
<gene>
    <name evidence="3" type="ORF">HXO64_07125</name>
</gene>
<evidence type="ECO:0000313" key="3">
    <source>
        <dbReference type="EMBL" id="MBF1664305.1"/>
    </source>
</evidence>
<reference evidence="3" key="1">
    <citation type="submission" date="2020-04" db="EMBL/GenBank/DDBJ databases">
        <title>Deep metagenomics examines the oral microbiome during advanced dental caries in children, revealing novel taxa and co-occurrences with host molecules.</title>
        <authorList>
            <person name="Baker J.L."/>
            <person name="Morton J.T."/>
            <person name="Dinis M."/>
            <person name="Alvarez R."/>
            <person name="Tran N.C."/>
            <person name="Knight R."/>
            <person name="Edlund A."/>
        </authorList>
    </citation>
    <scope>NUCLEOTIDE SEQUENCE</scope>
    <source>
        <strain evidence="3">JCVI_44_bin.2</strain>
    </source>
</reference>
<sequence>MAFSFSTRAARTALASAAMLVLSLVAVPAAQAYNPDIDGDGIGNILEMRGYDGDRDGKLEIDYPGMGANPLKKDLFVEMDYMPGLLASEEELDRITEIFANMPIRNPNGTTGINIHLDAGSARSAKYNLGGGNEVPYQQLDSTMEKWHEIRRANMDPDRGSSFHYMIWGDAYDEYGSSGLGYIGAPGFVVTVGPRFWGKSATSDVRVATFVHELGHNLGLRHGGTEDVNYKPNYMSIMNYRYQLRGIERPDGTKYFGYSTRVYKDLDENKLDEKTGFGRNAYGLFYKGAPAWESIDFNGNGKIDDEPVSVDLNRDGEKTILTAPNDMKNIKLPATAGNYDDDYWMPSEQKFSGEIEENEMTADRARAEGLVPAKD</sequence>
<keyword evidence="2" id="KW-0732">Signal</keyword>
<dbReference type="GO" id="GO:0008237">
    <property type="term" value="F:metallopeptidase activity"/>
    <property type="evidence" value="ECO:0007669"/>
    <property type="project" value="InterPro"/>
</dbReference>
<feature type="chain" id="PRO_5037803427" evidence="2">
    <location>
        <begin position="33"/>
        <end position="375"/>
    </location>
</feature>
<organism evidence="3 4">
    <name type="scientific">Rothia mucilaginosa</name>
    <dbReference type="NCBI Taxonomy" id="43675"/>
    <lineage>
        <taxon>Bacteria</taxon>
        <taxon>Bacillati</taxon>
        <taxon>Actinomycetota</taxon>
        <taxon>Actinomycetes</taxon>
        <taxon>Micrococcales</taxon>
        <taxon>Micrococcaceae</taxon>
        <taxon>Rothia</taxon>
    </lineage>
</organism>
<proteinExistence type="predicted"/>
<feature type="signal peptide" evidence="2">
    <location>
        <begin position="1"/>
        <end position="32"/>
    </location>
</feature>
<protein>
    <submittedName>
        <fullName evidence="3">C4-dicarboxylate ABC transporter substrate-binding protein</fullName>
    </submittedName>
</protein>
<dbReference type="AlphaFoldDB" id="A0A930LCL2"/>
<dbReference type="Gene3D" id="3.40.390.10">
    <property type="entry name" value="Collagenase (Catalytic Domain)"/>
    <property type="match status" value="1"/>
</dbReference>